<evidence type="ECO:0000259" key="7">
    <source>
        <dbReference type="PROSITE" id="PS00388"/>
    </source>
</evidence>
<evidence type="ECO:0000313" key="10">
    <source>
        <dbReference type="Proteomes" id="UP000317494"/>
    </source>
</evidence>
<dbReference type="GO" id="GO:0005737">
    <property type="term" value="C:cytoplasm"/>
    <property type="evidence" value="ECO:0007669"/>
    <property type="project" value="UniProtKB-SubCell"/>
</dbReference>
<organism evidence="8 10">
    <name type="scientific">Synchytrium endobioticum</name>
    <dbReference type="NCBI Taxonomy" id="286115"/>
    <lineage>
        <taxon>Eukaryota</taxon>
        <taxon>Fungi</taxon>
        <taxon>Fungi incertae sedis</taxon>
        <taxon>Chytridiomycota</taxon>
        <taxon>Chytridiomycota incertae sedis</taxon>
        <taxon>Chytridiomycetes</taxon>
        <taxon>Synchytriales</taxon>
        <taxon>Synchytriaceae</taxon>
        <taxon>Synchytrium</taxon>
    </lineage>
</organism>
<dbReference type="PANTHER" id="PTHR11599">
    <property type="entry name" value="PROTEASOME SUBUNIT ALPHA/BETA"/>
    <property type="match status" value="1"/>
</dbReference>
<feature type="region of interest" description="Disordered" evidence="6">
    <location>
        <begin position="242"/>
        <end position="265"/>
    </location>
</feature>
<dbReference type="STRING" id="286115.A0A507BU41"/>
<dbReference type="EMBL" id="QEAM01000163">
    <property type="protein sequence ID" value="TPX44896.1"/>
    <property type="molecule type" value="Genomic_DNA"/>
</dbReference>
<comment type="subunit">
    <text evidence="5">The 26S proteasome consists of a 20S proteasome core and two 19S regulatory subunits.</text>
</comment>
<feature type="domain" description="Proteasome alpha-type subunits" evidence="7">
    <location>
        <begin position="6"/>
        <end position="28"/>
    </location>
</feature>
<dbReference type="SUPFAM" id="SSF56235">
    <property type="entry name" value="N-terminal nucleophile aminohydrolases (Ntn hydrolases)"/>
    <property type="match status" value="1"/>
</dbReference>
<evidence type="ECO:0000256" key="5">
    <source>
        <dbReference type="RuleBase" id="RU000551"/>
    </source>
</evidence>
<dbReference type="CDD" id="cd03749">
    <property type="entry name" value="proteasome_alpha_type_1"/>
    <property type="match status" value="1"/>
</dbReference>
<dbReference type="Proteomes" id="UP000317494">
    <property type="component" value="Unassembled WGS sequence"/>
</dbReference>
<reference evidence="10 11" key="1">
    <citation type="journal article" date="2019" name="Sci. Rep.">
        <title>Comparative genomics of chytrid fungi reveal insights into the obligate biotrophic and pathogenic lifestyle of Synchytrium endobioticum.</title>
        <authorList>
            <person name="van de Vossenberg B.T.L.H."/>
            <person name="Warris S."/>
            <person name="Nguyen H.D.T."/>
            <person name="van Gent-Pelzer M.P.E."/>
            <person name="Joly D.L."/>
            <person name="van de Geest H.C."/>
            <person name="Bonants P.J.M."/>
            <person name="Smith D.S."/>
            <person name="Levesque C.A."/>
            <person name="van der Lee T.A.J."/>
        </authorList>
    </citation>
    <scope>NUCLEOTIDE SEQUENCE [LARGE SCALE GENOMIC DNA]</scope>
    <source>
        <strain evidence="9 11">LEV6574</strain>
        <strain evidence="8 10">MB42</strain>
    </source>
</reference>
<sequence>MFRNQYDNDTTTWSPQGRIHQVEYALEAVKQGSAAVGLRSKTHVVLLSLKISPSELASAQKKLVRVDDHLGFAFAGLTSDARVLSNFMRTEAMRSRMVYNRPVPVYRIVAAVCDKAQVNTQRYGRRPYGVGLLVGGFDETGPHLYECSPSGNFFEYVAMSIGARSQSAKTYLEKHYLSFADASKDDLIVHGLRALRDTLQSDKELDTTNCYLATVGKGNNYEIVEGDALSKYLSVLKSSDGVTGNAPATDDGAAAPQVGDAMETE</sequence>
<gene>
    <name evidence="9" type="ORF">SeLEV6574_g04214</name>
    <name evidence="8" type="ORF">SeMB42_g07613</name>
</gene>
<comment type="subcellular location">
    <subcellularLocation>
        <location evidence="5">Cytoplasm</location>
    </subcellularLocation>
    <subcellularLocation>
        <location evidence="5">Nucleus</location>
    </subcellularLocation>
</comment>
<evidence type="ECO:0000313" key="11">
    <source>
        <dbReference type="Proteomes" id="UP000320475"/>
    </source>
</evidence>
<dbReference type="FunFam" id="3.60.20.10:FF:000016">
    <property type="entry name" value="Proteasome subunit alpha type-6"/>
    <property type="match status" value="1"/>
</dbReference>
<dbReference type="Gene3D" id="3.60.20.10">
    <property type="entry name" value="Glutamine Phosphoribosylpyrophosphate, subunit 1, domain 1"/>
    <property type="match status" value="1"/>
</dbReference>
<dbReference type="InterPro" id="IPR000426">
    <property type="entry name" value="Proteasome_asu_N"/>
</dbReference>
<dbReference type="OrthoDB" id="431557at2759"/>
<comment type="caution">
    <text evidence="8">The sequence shown here is derived from an EMBL/GenBank/DDBJ whole genome shotgun (WGS) entry which is preliminary data.</text>
</comment>
<dbReference type="InterPro" id="IPR029055">
    <property type="entry name" value="Ntn_hydrolases_N"/>
</dbReference>
<evidence type="ECO:0000313" key="9">
    <source>
        <dbReference type="EMBL" id="TPX44896.1"/>
    </source>
</evidence>
<dbReference type="AlphaFoldDB" id="A0A507BU41"/>
<keyword evidence="2 4" id="KW-0647">Proteasome</keyword>
<name>A0A507BU41_9FUNG</name>
<evidence type="ECO:0000256" key="2">
    <source>
        <dbReference type="ARBA" id="ARBA00022942"/>
    </source>
</evidence>
<dbReference type="InterPro" id="IPR001353">
    <property type="entry name" value="Proteasome_sua/b"/>
</dbReference>
<dbReference type="InterPro" id="IPR050115">
    <property type="entry name" value="Proteasome_alpha"/>
</dbReference>
<dbReference type="PROSITE" id="PS00388">
    <property type="entry name" value="PROTEASOME_ALPHA_1"/>
    <property type="match status" value="1"/>
</dbReference>
<protein>
    <recommendedName>
        <fullName evidence="5">Proteasome subunit alpha type</fullName>
    </recommendedName>
</protein>
<keyword evidence="1 5" id="KW-0963">Cytoplasm</keyword>
<comment type="similarity">
    <text evidence="4 5">Belongs to the peptidase T1A family.</text>
</comment>
<dbReference type="Pfam" id="PF00227">
    <property type="entry name" value="Proteasome"/>
    <property type="match status" value="1"/>
</dbReference>
<dbReference type="SMART" id="SM00948">
    <property type="entry name" value="Proteasome_A_N"/>
    <property type="match status" value="1"/>
</dbReference>
<accession>A0A507BU41</accession>
<dbReference type="PROSITE" id="PS51475">
    <property type="entry name" value="PROTEASOME_ALPHA_2"/>
    <property type="match status" value="1"/>
</dbReference>
<evidence type="ECO:0000256" key="3">
    <source>
        <dbReference type="ARBA" id="ARBA00023242"/>
    </source>
</evidence>
<keyword evidence="10" id="KW-1185">Reference proteome</keyword>
<evidence type="ECO:0000256" key="1">
    <source>
        <dbReference type="ARBA" id="ARBA00022490"/>
    </source>
</evidence>
<dbReference type="GO" id="GO:0019773">
    <property type="term" value="C:proteasome core complex, alpha-subunit complex"/>
    <property type="evidence" value="ECO:0007669"/>
    <property type="project" value="UniProtKB-UniRule"/>
</dbReference>
<evidence type="ECO:0000256" key="4">
    <source>
        <dbReference type="PROSITE-ProRule" id="PRU00808"/>
    </source>
</evidence>
<keyword evidence="3 5" id="KW-0539">Nucleus</keyword>
<dbReference type="Pfam" id="PF10584">
    <property type="entry name" value="Proteasome_A_N"/>
    <property type="match status" value="1"/>
</dbReference>
<dbReference type="InterPro" id="IPR035144">
    <property type="entry name" value="Proteasome_alpha1"/>
</dbReference>
<dbReference type="VEuPathDB" id="FungiDB:SeMB42_g07613"/>
<dbReference type="InterPro" id="IPR023332">
    <property type="entry name" value="Proteasome_alpha-type"/>
</dbReference>
<evidence type="ECO:0000313" key="8">
    <source>
        <dbReference type="EMBL" id="TPX32477.1"/>
    </source>
</evidence>
<proteinExistence type="inferred from homology"/>
<dbReference type="Proteomes" id="UP000320475">
    <property type="component" value="Unassembled WGS sequence"/>
</dbReference>
<evidence type="ECO:0000256" key="6">
    <source>
        <dbReference type="SAM" id="MobiDB-lite"/>
    </source>
</evidence>
<dbReference type="EMBL" id="QEAN01000569">
    <property type="protein sequence ID" value="TPX32477.1"/>
    <property type="molecule type" value="Genomic_DNA"/>
</dbReference>
<dbReference type="GO" id="GO:0005634">
    <property type="term" value="C:nucleus"/>
    <property type="evidence" value="ECO:0007669"/>
    <property type="project" value="UniProtKB-SubCell"/>
</dbReference>
<dbReference type="GO" id="GO:0006511">
    <property type="term" value="P:ubiquitin-dependent protein catabolic process"/>
    <property type="evidence" value="ECO:0007669"/>
    <property type="project" value="InterPro"/>
</dbReference>